<keyword evidence="8" id="KW-1185">Reference proteome</keyword>
<evidence type="ECO:0000313" key="8">
    <source>
        <dbReference type="Proteomes" id="UP001257914"/>
    </source>
</evidence>
<reference evidence="7 8" key="1">
    <citation type="submission" date="2023-10" db="EMBL/GenBank/DDBJ databases">
        <title>Psychrosphaera aquimaarina strain SW33 isolated from seawater.</title>
        <authorList>
            <person name="Bayburt H."/>
            <person name="Kim J.M."/>
            <person name="Choi B.J."/>
            <person name="Jeon C.O."/>
        </authorList>
    </citation>
    <scope>NUCLEOTIDE SEQUENCE [LARGE SCALE GENOMIC DNA]</scope>
    <source>
        <strain evidence="7 8">KCTC 52743</strain>
    </source>
</reference>
<dbReference type="CDD" id="cd12162">
    <property type="entry name" value="2-Hacid_dh_4"/>
    <property type="match status" value="1"/>
</dbReference>
<dbReference type="RefSeq" id="WP_315947289.1">
    <property type="nucleotide sequence ID" value="NZ_JAWCUA010000009.1"/>
</dbReference>
<dbReference type="PANTHER" id="PTHR43761:SF1">
    <property type="entry name" value="D-ISOMER SPECIFIC 2-HYDROXYACID DEHYDROGENASE CATALYTIC DOMAIN-CONTAINING PROTEIN-RELATED"/>
    <property type="match status" value="1"/>
</dbReference>
<feature type="domain" description="D-isomer specific 2-hydroxyacid dehydrogenase catalytic" evidence="5">
    <location>
        <begin position="39"/>
        <end position="313"/>
    </location>
</feature>
<dbReference type="Pfam" id="PF02826">
    <property type="entry name" value="2-Hacid_dh_C"/>
    <property type="match status" value="1"/>
</dbReference>
<keyword evidence="3" id="KW-0520">NAD</keyword>
<evidence type="ECO:0000256" key="2">
    <source>
        <dbReference type="ARBA" id="ARBA00023002"/>
    </source>
</evidence>
<keyword evidence="2 4" id="KW-0560">Oxidoreductase</keyword>
<feature type="domain" description="D-isomer specific 2-hydroxyacid dehydrogenase NAD-binding" evidence="6">
    <location>
        <begin position="112"/>
        <end position="291"/>
    </location>
</feature>
<dbReference type="InterPro" id="IPR006140">
    <property type="entry name" value="D-isomer_DH_NAD-bd"/>
</dbReference>
<dbReference type="EMBL" id="JAWCUA010000009">
    <property type="protein sequence ID" value="MDU0113663.1"/>
    <property type="molecule type" value="Genomic_DNA"/>
</dbReference>
<proteinExistence type="inferred from homology"/>
<organism evidence="7 8">
    <name type="scientific">Psychrosphaera aquimarina</name>
    <dbReference type="NCBI Taxonomy" id="2044854"/>
    <lineage>
        <taxon>Bacteria</taxon>
        <taxon>Pseudomonadati</taxon>
        <taxon>Pseudomonadota</taxon>
        <taxon>Gammaproteobacteria</taxon>
        <taxon>Alteromonadales</taxon>
        <taxon>Pseudoalteromonadaceae</taxon>
        <taxon>Psychrosphaera</taxon>
    </lineage>
</organism>
<dbReference type="Proteomes" id="UP001257914">
    <property type="component" value="Unassembled WGS sequence"/>
</dbReference>
<dbReference type="InterPro" id="IPR006139">
    <property type="entry name" value="D-isomer_2_OHA_DH_cat_dom"/>
</dbReference>
<name>A0ABU3R2Y8_9GAMM</name>
<evidence type="ECO:0000256" key="4">
    <source>
        <dbReference type="RuleBase" id="RU003719"/>
    </source>
</evidence>
<dbReference type="InterPro" id="IPR050418">
    <property type="entry name" value="D-iso_2-hydroxyacid_DH_PdxB"/>
</dbReference>
<evidence type="ECO:0000259" key="5">
    <source>
        <dbReference type="Pfam" id="PF00389"/>
    </source>
</evidence>
<evidence type="ECO:0000256" key="1">
    <source>
        <dbReference type="ARBA" id="ARBA00005854"/>
    </source>
</evidence>
<dbReference type="PANTHER" id="PTHR43761">
    <property type="entry name" value="D-ISOMER SPECIFIC 2-HYDROXYACID DEHYDROGENASE FAMILY PROTEIN (AFU_ORTHOLOGUE AFUA_1G13630)"/>
    <property type="match status" value="1"/>
</dbReference>
<evidence type="ECO:0000259" key="6">
    <source>
        <dbReference type="Pfam" id="PF02826"/>
    </source>
</evidence>
<comment type="similarity">
    <text evidence="1 4">Belongs to the D-isomer specific 2-hydroxyacid dehydrogenase family.</text>
</comment>
<dbReference type="SUPFAM" id="SSF52283">
    <property type="entry name" value="Formate/glycerate dehydrogenase catalytic domain-like"/>
    <property type="match status" value="1"/>
</dbReference>
<dbReference type="SUPFAM" id="SSF51735">
    <property type="entry name" value="NAD(P)-binding Rossmann-fold domains"/>
    <property type="match status" value="1"/>
</dbReference>
<dbReference type="Pfam" id="PF00389">
    <property type="entry name" value="2-Hacid_dh"/>
    <property type="match status" value="1"/>
</dbReference>
<comment type="caution">
    <text evidence="7">The sequence shown here is derived from an EMBL/GenBank/DDBJ whole genome shotgun (WGS) entry which is preliminary data.</text>
</comment>
<evidence type="ECO:0000313" key="7">
    <source>
        <dbReference type="EMBL" id="MDU0113663.1"/>
    </source>
</evidence>
<accession>A0ABU3R2Y8</accession>
<dbReference type="PROSITE" id="PS00671">
    <property type="entry name" value="D_2_HYDROXYACID_DH_3"/>
    <property type="match status" value="1"/>
</dbReference>
<dbReference type="InterPro" id="IPR036291">
    <property type="entry name" value="NAD(P)-bd_dom_sf"/>
</dbReference>
<sequence length="315" mass="34240">MKASQLTGVFLDAATMGQDIDLELLNALPLDWISYPYTSPNEVLERSNNAQVIITNKVKLDASVLSQLPDLKLICVAATGMDNIDLIAADALGVAVKNAKNYAGNSVAQLVFSLILELLNNTSKYSQRVQQGYWSKSKSFCLLDFPISELTNKTLGLIGYGTLAKSVEKIAAAFDMKVIISDHKDANTVREGRVSFDEVLKTSDVISIHCPLTAKTTNLISAAELNLMKSNAVIINTARGGIINEADLIEALQQNKILGAGVDVLTVEPPRADHLMLNTPLDNLIITPHIAWASVEARQRLLQQVCDNITEHFAL</sequence>
<dbReference type="PROSITE" id="PS00670">
    <property type="entry name" value="D_2_HYDROXYACID_DH_2"/>
    <property type="match status" value="1"/>
</dbReference>
<gene>
    <name evidence="7" type="ORF">RT723_11765</name>
</gene>
<evidence type="ECO:0000256" key="3">
    <source>
        <dbReference type="ARBA" id="ARBA00023027"/>
    </source>
</evidence>
<dbReference type="InterPro" id="IPR029753">
    <property type="entry name" value="D-isomer_DH_CS"/>
</dbReference>
<protein>
    <submittedName>
        <fullName evidence="7">D-2-hydroxyacid dehydrogenase</fullName>
    </submittedName>
</protein>
<dbReference type="Gene3D" id="3.40.50.720">
    <property type="entry name" value="NAD(P)-binding Rossmann-like Domain"/>
    <property type="match status" value="2"/>
</dbReference>